<reference evidence="6 7" key="1">
    <citation type="submission" date="2023-01" db="EMBL/GenBank/DDBJ databases">
        <title>Analysis of 21 Apiospora genomes using comparative genomics revels a genus with tremendous synthesis potential of carbohydrate active enzymes and secondary metabolites.</title>
        <authorList>
            <person name="Sorensen T."/>
        </authorList>
    </citation>
    <scope>NUCLEOTIDE SEQUENCE [LARGE SCALE GENOMIC DNA]</scope>
    <source>
        <strain evidence="6 7">CBS 83171</strain>
    </source>
</reference>
<feature type="region of interest" description="Disordered" evidence="4">
    <location>
        <begin position="1"/>
        <end position="26"/>
    </location>
</feature>
<feature type="domain" description="CENP-V/GFA" evidence="5">
    <location>
        <begin position="30"/>
        <end position="143"/>
    </location>
</feature>
<evidence type="ECO:0000256" key="2">
    <source>
        <dbReference type="ARBA" id="ARBA00022723"/>
    </source>
</evidence>
<dbReference type="Pfam" id="PF04828">
    <property type="entry name" value="GFA"/>
    <property type="match status" value="1"/>
</dbReference>
<dbReference type="PANTHER" id="PTHR28620">
    <property type="entry name" value="CENTROMERE PROTEIN V"/>
    <property type="match status" value="1"/>
</dbReference>
<protein>
    <submittedName>
        <fullName evidence="6">Glutathione-dependent formaldehyde-activating enzyme</fullName>
    </submittedName>
</protein>
<organism evidence="6 7">
    <name type="scientific">Apiospora saccharicola</name>
    <dbReference type="NCBI Taxonomy" id="335842"/>
    <lineage>
        <taxon>Eukaryota</taxon>
        <taxon>Fungi</taxon>
        <taxon>Dikarya</taxon>
        <taxon>Ascomycota</taxon>
        <taxon>Pezizomycotina</taxon>
        <taxon>Sordariomycetes</taxon>
        <taxon>Xylariomycetidae</taxon>
        <taxon>Amphisphaeriales</taxon>
        <taxon>Apiosporaceae</taxon>
        <taxon>Apiospora</taxon>
    </lineage>
</organism>
<sequence length="167" mass="18541">MSFRLDPVTGPGMSNAATTEEGKKANSSTHECGCHCGYIKFSVTLSPPLPEYEVVNCNCSACIRFGYLLIYPEAADVKWHNDGRSRCASYEFNTKAKSQLFCPKCGASLGIDFRDVFKPQKYGISARTIYGVNLDELNLKKFDGINMVKPTGDLAGHYWDEEKGEMK</sequence>
<evidence type="ECO:0000256" key="1">
    <source>
        <dbReference type="ARBA" id="ARBA00005495"/>
    </source>
</evidence>
<dbReference type="InterPro" id="IPR006913">
    <property type="entry name" value="CENP-V/GFA"/>
</dbReference>
<accession>A0ABR1W1J4</accession>
<evidence type="ECO:0000313" key="7">
    <source>
        <dbReference type="Proteomes" id="UP001446871"/>
    </source>
</evidence>
<evidence type="ECO:0000256" key="4">
    <source>
        <dbReference type="SAM" id="MobiDB-lite"/>
    </source>
</evidence>
<dbReference type="InterPro" id="IPR052355">
    <property type="entry name" value="CENP-V-like"/>
</dbReference>
<dbReference type="InterPro" id="IPR011057">
    <property type="entry name" value="Mss4-like_sf"/>
</dbReference>
<evidence type="ECO:0000259" key="5">
    <source>
        <dbReference type="PROSITE" id="PS51891"/>
    </source>
</evidence>
<dbReference type="Proteomes" id="UP001446871">
    <property type="component" value="Unassembled WGS sequence"/>
</dbReference>
<proteinExistence type="inferred from homology"/>
<keyword evidence="3" id="KW-0862">Zinc</keyword>
<evidence type="ECO:0000256" key="3">
    <source>
        <dbReference type="ARBA" id="ARBA00022833"/>
    </source>
</evidence>
<dbReference type="EMBL" id="JAQQWM010000002">
    <property type="protein sequence ID" value="KAK8077366.1"/>
    <property type="molecule type" value="Genomic_DNA"/>
</dbReference>
<dbReference type="Gene3D" id="2.170.150.70">
    <property type="match status" value="1"/>
</dbReference>
<gene>
    <name evidence="6" type="ORF">PG996_003536</name>
</gene>
<keyword evidence="7" id="KW-1185">Reference proteome</keyword>
<comment type="caution">
    <text evidence="6">The sequence shown here is derived from an EMBL/GenBank/DDBJ whole genome shotgun (WGS) entry which is preliminary data.</text>
</comment>
<keyword evidence="2" id="KW-0479">Metal-binding</keyword>
<dbReference type="PROSITE" id="PS51891">
    <property type="entry name" value="CENP_V_GFA"/>
    <property type="match status" value="1"/>
</dbReference>
<dbReference type="SUPFAM" id="SSF51316">
    <property type="entry name" value="Mss4-like"/>
    <property type="match status" value="1"/>
</dbReference>
<comment type="similarity">
    <text evidence="1">Belongs to the Gfa family.</text>
</comment>
<name>A0ABR1W1J4_9PEZI</name>
<dbReference type="PANTHER" id="PTHR28620:SF1">
    <property type="entry name" value="CENP-V_GFA DOMAIN-CONTAINING PROTEIN"/>
    <property type="match status" value="1"/>
</dbReference>
<evidence type="ECO:0000313" key="6">
    <source>
        <dbReference type="EMBL" id="KAK8077366.1"/>
    </source>
</evidence>